<keyword evidence="5" id="KW-0496">Mitochondrion</keyword>
<dbReference type="eggNOG" id="KOG1563">
    <property type="taxonomic scope" value="Eukaryota"/>
</dbReference>
<comment type="caution">
    <text evidence="7">The sequence shown here is derived from an EMBL/GenBank/DDBJ whole genome shotgun (WGS) entry which is preliminary data.</text>
</comment>
<dbReference type="OrthoDB" id="10040024at2759"/>
<reference evidence="7 8" key="1">
    <citation type="submission" date="2013-03" db="EMBL/GenBank/DDBJ databases">
        <title>The Genome Sequence of Capronia coronata CBS 617.96.</title>
        <authorList>
            <consortium name="The Broad Institute Genomics Platform"/>
            <person name="Cuomo C."/>
            <person name="de Hoog S."/>
            <person name="Gorbushina A."/>
            <person name="Walker B."/>
            <person name="Young S.K."/>
            <person name="Zeng Q."/>
            <person name="Gargeya S."/>
            <person name="Fitzgerald M."/>
            <person name="Haas B."/>
            <person name="Abouelleil A."/>
            <person name="Allen A.W."/>
            <person name="Alvarado L."/>
            <person name="Arachchi H.M."/>
            <person name="Berlin A.M."/>
            <person name="Chapman S.B."/>
            <person name="Gainer-Dewar J."/>
            <person name="Goldberg J."/>
            <person name="Griggs A."/>
            <person name="Gujja S."/>
            <person name="Hansen M."/>
            <person name="Howarth C."/>
            <person name="Imamovic A."/>
            <person name="Ireland A."/>
            <person name="Larimer J."/>
            <person name="McCowan C."/>
            <person name="Murphy C."/>
            <person name="Pearson M."/>
            <person name="Poon T.W."/>
            <person name="Priest M."/>
            <person name="Roberts A."/>
            <person name="Saif S."/>
            <person name="Shea T."/>
            <person name="Sisk P."/>
            <person name="Sykes S."/>
            <person name="Wortman J."/>
            <person name="Nusbaum C."/>
            <person name="Birren B."/>
        </authorList>
    </citation>
    <scope>NUCLEOTIDE SEQUENCE [LARGE SCALE GENOMIC DNA]</scope>
    <source>
        <strain evidence="7 8">CBS 617.96</strain>
    </source>
</reference>
<evidence type="ECO:0000256" key="6">
    <source>
        <dbReference type="SAM" id="MobiDB-lite"/>
    </source>
</evidence>
<dbReference type="RefSeq" id="XP_007721270.1">
    <property type="nucleotide sequence ID" value="XM_007723080.1"/>
</dbReference>
<dbReference type="PROSITE" id="PS50895">
    <property type="entry name" value="SURF1"/>
    <property type="match status" value="1"/>
</dbReference>
<keyword evidence="3 5" id="KW-1133">Transmembrane helix</keyword>
<protein>
    <recommendedName>
        <fullName evidence="5">SURF1-like protein</fullName>
    </recommendedName>
</protein>
<dbReference type="InterPro" id="IPR002994">
    <property type="entry name" value="Surf1/Shy1"/>
</dbReference>
<name>W9YWW4_9EURO</name>
<comment type="subcellular location">
    <subcellularLocation>
        <location evidence="1">Membrane</location>
    </subcellularLocation>
    <subcellularLocation>
        <location evidence="5">Mitochondrion inner membrane</location>
        <topology evidence="5">Multi-pass membrane protein</topology>
    </subcellularLocation>
</comment>
<evidence type="ECO:0000256" key="4">
    <source>
        <dbReference type="ARBA" id="ARBA00023136"/>
    </source>
</evidence>
<dbReference type="Proteomes" id="UP000019484">
    <property type="component" value="Unassembled WGS sequence"/>
</dbReference>
<evidence type="ECO:0000313" key="8">
    <source>
        <dbReference type="Proteomes" id="UP000019484"/>
    </source>
</evidence>
<evidence type="ECO:0000256" key="2">
    <source>
        <dbReference type="ARBA" id="ARBA00022692"/>
    </source>
</evidence>
<dbReference type="GeneID" id="19157069"/>
<accession>W9YWW4</accession>
<feature type="transmembrane region" description="Helical" evidence="5">
    <location>
        <begin position="67"/>
        <end position="87"/>
    </location>
</feature>
<evidence type="ECO:0000256" key="5">
    <source>
        <dbReference type="RuleBase" id="RU363076"/>
    </source>
</evidence>
<dbReference type="PANTHER" id="PTHR23427">
    <property type="entry name" value="SURFEIT LOCUS PROTEIN"/>
    <property type="match status" value="1"/>
</dbReference>
<dbReference type="InterPro" id="IPR045214">
    <property type="entry name" value="Surf1/Surf4"/>
</dbReference>
<dbReference type="EMBL" id="AMWN01000002">
    <property type="protein sequence ID" value="EXJ93776.1"/>
    <property type="molecule type" value="Genomic_DNA"/>
</dbReference>
<gene>
    <name evidence="7" type="ORF">A1O1_02169</name>
</gene>
<proteinExistence type="inferred from homology"/>
<dbReference type="CDD" id="cd06662">
    <property type="entry name" value="SURF1"/>
    <property type="match status" value="1"/>
</dbReference>
<keyword evidence="8" id="KW-1185">Reference proteome</keyword>
<dbReference type="GO" id="GO:0005743">
    <property type="term" value="C:mitochondrial inner membrane"/>
    <property type="evidence" value="ECO:0007669"/>
    <property type="project" value="UniProtKB-SubCell"/>
</dbReference>
<sequence length="311" mass="35899">MAKHGLKTIRAVLFQSQSRKPFLAQRTGQTRHVLTREPPPSHEKPDFVSIVDAPARIVSVGQKHSKWGIAFLAVIPLTAFCLGTWQIQRLDWKTKLIAKFEDRLVRPPLPLPPRIDPDAIHEFDYRRVYATGKFRHDKEMLIGPRTQDGKDGYMVVTPLEREGGSTILVNRGWISRDKKYQQDRDPSALPQGEVTVSGLLREPWKKNMFTPNNDPEHGKFYFPDVQEMAKVSNAEPVWVEETMTPDLMVSYDREAKGIPIGRIPEVNLRNTHVQYIVTWYSLSAATALMLWMVLRKKPMDRSRRVRHVTNW</sequence>
<dbReference type="AlphaFoldDB" id="W9YWW4"/>
<keyword evidence="2 5" id="KW-0812">Transmembrane</keyword>
<dbReference type="Pfam" id="PF02104">
    <property type="entry name" value="SURF1"/>
    <property type="match status" value="1"/>
</dbReference>
<comment type="similarity">
    <text evidence="5">Belongs to the SURF1 family.</text>
</comment>
<feature type="region of interest" description="Disordered" evidence="6">
    <location>
        <begin position="25"/>
        <end position="44"/>
    </location>
</feature>
<feature type="transmembrane region" description="Helical" evidence="5">
    <location>
        <begin position="273"/>
        <end position="294"/>
    </location>
</feature>
<evidence type="ECO:0000256" key="3">
    <source>
        <dbReference type="ARBA" id="ARBA00022989"/>
    </source>
</evidence>
<dbReference type="STRING" id="1182541.W9YWW4"/>
<evidence type="ECO:0000313" key="7">
    <source>
        <dbReference type="EMBL" id="EXJ93776.1"/>
    </source>
</evidence>
<dbReference type="GO" id="GO:0033617">
    <property type="term" value="P:mitochondrial respiratory chain complex IV assembly"/>
    <property type="evidence" value="ECO:0007669"/>
    <property type="project" value="TreeGrafter"/>
</dbReference>
<keyword evidence="4 5" id="KW-0472">Membrane</keyword>
<comment type="function">
    <text evidence="5">Probably involved in the biogenesis of the COX complex.</text>
</comment>
<dbReference type="HOGENOM" id="CLU_047737_3_0_1"/>
<keyword evidence="5" id="KW-0999">Mitochondrion inner membrane</keyword>
<organism evidence="7 8">
    <name type="scientific">Capronia coronata CBS 617.96</name>
    <dbReference type="NCBI Taxonomy" id="1182541"/>
    <lineage>
        <taxon>Eukaryota</taxon>
        <taxon>Fungi</taxon>
        <taxon>Dikarya</taxon>
        <taxon>Ascomycota</taxon>
        <taxon>Pezizomycotina</taxon>
        <taxon>Eurotiomycetes</taxon>
        <taxon>Chaetothyriomycetidae</taxon>
        <taxon>Chaetothyriales</taxon>
        <taxon>Herpotrichiellaceae</taxon>
        <taxon>Capronia</taxon>
    </lineage>
</organism>
<evidence type="ECO:0000256" key="1">
    <source>
        <dbReference type="ARBA" id="ARBA00004370"/>
    </source>
</evidence>
<dbReference type="PANTHER" id="PTHR23427:SF2">
    <property type="entry name" value="SURFEIT LOCUS PROTEIN 1"/>
    <property type="match status" value="1"/>
</dbReference>